<dbReference type="GO" id="GO:0019684">
    <property type="term" value="P:photosynthesis, light reaction"/>
    <property type="evidence" value="ECO:0007669"/>
    <property type="project" value="InterPro"/>
</dbReference>
<protein>
    <recommendedName>
        <fullName evidence="3">PRC-barrel domain containing protein</fullName>
    </recommendedName>
</protein>
<reference evidence="1 2" key="1">
    <citation type="submission" date="2018-06" db="EMBL/GenBank/DDBJ databases">
        <title>Genomic Encyclopedia of Type Strains, Phase IV (KMG-IV): sequencing the most valuable type-strain genomes for metagenomic binning, comparative biology and taxonomic classification.</title>
        <authorList>
            <person name="Goeker M."/>
        </authorList>
    </citation>
    <scope>NUCLEOTIDE SEQUENCE [LARGE SCALE GENOMIC DNA]</scope>
    <source>
        <strain evidence="1 2">DSM 24875</strain>
    </source>
</reference>
<name>A0A366F9J4_9HYPH</name>
<dbReference type="EMBL" id="QNRK01000019">
    <property type="protein sequence ID" value="RBP10395.1"/>
    <property type="molecule type" value="Genomic_DNA"/>
</dbReference>
<dbReference type="RefSeq" id="WP_113890519.1">
    <property type="nucleotide sequence ID" value="NZ_QNRK01000019.1"/>
</dbReference>
<dbReference type="InterPro" id="IPR014747">
    <property type="entry name" value="Bac_photo_RC_H_C"/>
</dbReference>
<keyword evidence="2" id="KW-1185">Reference proteome</keyword>
<dbReference type="GO" id="GO:0030077">
    <property type="term" value="C:plasma membrane light-harvesting complex"/>
    <property type="evidence" value="ECO:0007669"/>
    <property type="project" value="InterPro"/>
</dbReference>
<evidence type="ECO:0000313" key="2">
    <source>
        <dbReference type="Proteomes" id="UP000253529"/>
    </source>
</evidence>
<dbReference type="Proteomes" id="UP000253529">
    <property type="component" value="Unassembled WGS sequence"/>
</dbReference>
<accession>A0A366F9J4</accession>
<dbReference type="OrthoDB" id="7274881at2"/>
<gene>
    <name evidence="1" type="ORF">DFR50_11966</name>
</gene>
<dbReference type="Gene3D" id="3.90.50.10">
    <property type="entry name" value="Photosynthetic Reaction Center, subunit H, domain 2"/>
    <property type="match status" value="1"/>
</dbReference>
<evidence type="ECO:0008006" key="3">
    <source>
        <dbReference type="Google" id="ProtNLM"/>
    </source>
</evidence>
<organism evidence="1 2">
    <name type="scientific">Roseiarcus fermentans</name>
    <dbReference type="NCBI Taxonomy" id="1473586"/>
    <lineage>
        <taxon>Bacteria</taxon>
        <taxon>Pseudomonadati</taxon>
        <taxon>Pseudomonadota</taxon>
        <taxon>Alphaproteobacteria</taxon>
        <taxon>Hyphomicrobiales</taxon>
        <taxon>Roseiarcaceae</taxon>
        <taxon>Roseiarcus</taxon>
    </lineage>
</organism>
<comment type="caution">
    <text evidence="1">The sequence shown here is derived from an EMBL/GenBank/DDBJ whole genome shotgun (WGS) entry which is preliminary data.</text>
</comment>
<proteinExistence type="predicted"/>
<dbReference type="InterPro" id="IPR011033">
    <property type="entry name" value="PRC_barrel-like_sf"/>
</dbReference>
<evidence type="ECO:0000313" key="1">
    <source>
        <dbReference type="EMBL" id="RBP10395.1"/>
    </source>
</evidence>
<sequence>MADDVKWDIRYLVIATRDWWPGKHVRLAPFAVKDIDWSEHRVNVEVTRDKVKSAPSWDPLALEDQLSEQQLHRHFGWPGYGW</sequence>
<dbReference type="SUPFAM" id="SSF50346">
    <property type="entry name" value="PRC-barrel domain"/>
    <property type="match status" value="1"/>
</dbReference>
<dbReference type="AlphaFoldDB" id="A0A366F9J4"/>